<feature type="compositionally biased region" description="Basic and acidic residues" evidence="1">
    <location>
        <begin position="7"/>
        <end position="25"/>
    </location>
</feature>
<keyword evidence="2" id="KW-0812">Transmembrane</keyword>
<feature type="compositionally biased region" description="Pro residues" evidence="1">
    <location>
        <begin position="65"/>
        <end position="76"/>
    </location>
</feature>
<dbReference type="InterPro" id="IPR047789">
    <property type="entry name" value="CU044_5270-like"/>
</dbReference>
<evidence type="ECO:0008006" key="5">
    <source>
        <dbReference type="Google" id="ProtNLM"/>
    </source>
</evidence>
<feature type="region of interest" description="Disordered" evidence="1">
    <location>
        <begin position="57"/>
        <end position="78"/>
    </location>
</feature>
<evidence type="ECO:0000313" key="3">
    <source>
        <dbReference type="EMBL" id="ATL28840.1"/>
    </source>
</evidence>
<feature type="transmembrane region" description="Helical" evidence="2">
    <location>
        <begin position="82"/>
        <end position="102"/>
    </location>
</feature>
<evidence type="ECO:0000313" key="4">
    <source>
        <dbReference type="Proteomes" id="UP000221011"/>
    </source>
</evidence>
<dbReference type="Proteomes" id="UP000221011">
    <property type="component" value="Chromosome"/>
</dbReference>
<dbReference type="RefSeq" id="WP_159072554.1">
    <property type="nucleotide sequence ID" value="NZ_CP022685.1"/>
</dbReference>
<keyword evidence="4" id="KW-1185">Reference proteome</keyword>
<keyword evidence="2" id="KW-0472">Membrane</keyword>
<name>A0A291QAL4_9ACTN</name>
<organism evidence="3 4">
    <name type="scientific">Streptomyces formicae</name>
    <dbReference type="NCBI Taxonomy" id="1616117"/>
    <lineage>
        <taxon>Bacteria</taxon>
        <taxon>Bacillati</taxon>
        <taxon>Actinomycetota</taxon>
        <taxon>Actinomycetes</taxon>
        <taxon>Kitasatosporales</taxon>
        <taxon>Streptomycetaceae</taxon>
        <taxon>Streptomyces</taxon>
    </lineage>
</organism>
<dbReference type="AlphaFoldDB" id="A0A291QAL4"/>
<sequence length="367" mass="40002">MKRTPRSRSEGRRRSRSARHEPLDHMELARLLPAPGDPALSTDRQLLLERHLMTHIQQQTGPTSPGFPAPPAGPPRRPVRRALLIGVPVTAAALAAVVAVNLTGGTGGAPESGPREIAPVVQLEPGTTKTVSTVAAKASRAAETEKFTAPRQDQYVYVKSKVSYVYIDQNVDTNVTKTMVQKLHPREVWMSPNGLKGWLYEPGFQPQDGITLDGDVEGWSYNKVSKLPTSPKALLDRIYADTDSQSSRDQQAFDTISDMISEQLAPPKISAALYRAGARIPGVVVVDHAKDAAGREGIALARTDEQTGERTEWIFDKKTYAYLGSRGIQVKQVDGIKPGTVVERTAILDRRIVDEKKSRTGVADSST</sequence>
<proteinExistence type="predicted"/>
<protein>
    <recommendedName>
        <fullName evidence="5">CU044_5270 family protein</fullName>
    </recommendedName>
</protein>
<gene>
    <name evidence="3" type="ORF">KY5_3822</name>
</gene>
<dbReference type="KEGG" id="sfk:KY5_3822"/>
<feature type="region of interest" description="Disordered" evidence="1">
    <location>
        <begin position="1"/>
        <end position="25"/>
    </location>
</feature>
<dbReference type="EMBL" id="CP022685">
    <property type="protein sequence ID" value="ATL28840.1"/>
    <property type="molecule type" value="Genomic_DNA"/>
</dbReference>
<accession>A0A291QAL4</accession>
<dbReference type="NCBIfam" id="NF038083">
    <property type="entry name" value="CU044_5270_fam"/>
    <property type="match status" value="1"/>
</dbReference>
<reference evidence="3 4" key="1">
    <citation type="submission" date="2017-08" db="EMBL/GenBank/DDBJ databases">
        <title>Complete Genome Sequence of Streptomyces formicae KY5, the formicamycin producer.</title>
        <authorList>
            <person name="Holmes N.A."/>
            <person name="Devine R."/>
            <person name="Qin Z."/>
            <person name="Seipke R.F."/>
            <person name="Wilkinson B."/>
            <person name="Hutchings M.I."/>
        </authorList>
    </citation>
    <scope>NUCLEOTIDE SEQUENCE [LARGE SCALE GENOMIC DNA]</scope>
    <source>
        <strain evidence="3 4">KY5</strain>
    </source>
</reference>
<evidence type="ECO:0000256" key="1">
    <source>
        <dbReference type="SAM" id="MobiDB-lite"/>
    </source>
</evidence>
<evidence type="ECO:0000256" key="2">
    <source>
        <dbReference type="SAM" id="Phobius"/>
    </source>
</evidence>
<keyword evidence="2" id="KW-1133">Transmembrane helix</keyword>